<feature type="transmembrane region" description="Helical" evidence="8">
    <location>
        <begin position="190"/>
        <end position="211"/>
    </location>
</feature>
<dbReference type="GeneID" id="96085664"/>
<dbReference type="Gene3D" id="1.20.1560.10">
    <property type="entry name" value="ABC transporter type 1, transmembrane domain"/>
    <property type="match status" value="2"/>
</dbReference>
<feature type="transmembrane region" description="Helical" evidence="8">
    <location>
        <begin position="1091"/>
        <end position="1116"/>
    </location>
</feature>
<evidence type="ECO:0000259" key="9">
    <source>
        <dbReference type="PROSITE" id="PS50893"/>
    </source>
</evidence>
<dbReference type="Pfam" id="PF00005">
    <property type="entry name" value="ABC_tran"/>
    <property type="match status" value="2"/>
</dbReference>
<dbReference type="Gene3D" id="3.40.50.300">
    <property type="entry name" value="P-loop containing nucleotide triphosphate hydrolases"/>
    <property type="match status" value="2"/>
</dbReference>
<dbReference type="PROSITE" id="PS00211">
    <property type="entry name" value="ABC_TRANSPORTER_1"/>
    <property type="match status" value="1"/>
</dbReference>
<dbReference type="PANTHER" id="PTHR43394:SF15">
    <property type="entry name" value="ALPHA-FACTOR-TRANSPORTING ATPASE"/>
    <property type="match status" value="1"/>
</dbReference>
<dbReference type="CDD" id="cd18578">
    <property type="entry name" value="ABC_6TM_Pgp_ABCB1_D2_like"/>
    <property type="match status" value="1"/>
</dbReference>
<dbReference type="PROSITE" id="PS50929">
    <property type="entry name" value="ABC_TM1F"/>
    <property type="match status" value="2"/>
</dbReference>
<dbReference type="Proteomes" id="UP001578633">
    <property type="component" value="Chromosome 4"/>
</dbReference>
<feature type="transmembrane region" description="Helical" evidence="8">
    <location>
        <begin position="1008"/>
        <end position="1028"/>
    </location>
</feature>
<feature type="region of interest" description="Disordered" evidence="7">
    <location>
        <begin position="759"/>
        <end position="806"/>
    </location>
</feature>
<gene>
    <name evidence="11" type="ORF">ACET3X_005342</name>
</gene>
<protein>
    <submittedName>
        <fullName evidence="11">Uncharacterized protein</fullName>
    </submittedName>
</protein>
<dbReference type="EMBL" id="JBHGVX010000004">
    <property type="protein sequence ID" value="KAL1796802.1"/>
    <property type="molecule type" value="Genomic_DNA"/>
</dbReference>
<feature type="transmembrane region" description="Helical" evidence="8">
    <location>
        <begin position="905"/>
        <end position="926"/>
    </location>
</feature>
<feature type="transmembrane region" description="Helical" evidence="8">
    <location>
        <begin position="92"/>
        <end position="120"/>
    </location>
</feature>
<dbReference type="SUPFAM" id="SSF90123">
    <property type="entry name" value="ABC transporter transmembrane region"/>
    <property type="match status" value="2"/>
</dbReference>
<feature type="transmembrane region" description="Helical" evidence="8">
    <location>
        <begin position="982"/>
        <end position="1002"/>
    </location>
</feature>
<dbReference type="InterPro" id="IPR039421">
    <property type="entry name" value="Type_1_exporter"/>
</dbReference>
<proteinExistence type="predicted"/>
<feature type="transmembrane region" description="Helical" evidence="8">
    <location>
        <begin position="46"/>
        <end position="71"/>
    </location>
</feature>
<feature type="transmembrane region" description="Helical" evidence="8">
    <location>
        <begin position="862"/>
        <end position="885"/>
    </location>
</feature>
<comment type="subcellular location">
    <subcellularLocation>
        <location evidence="1">Membrane</location>
        <topology evidence="1">Multi-pass membrane protein</topology>
    </subcellularLocation>
</comment>
<dbReference type="PANTHER" id="PTHR43394">
    <property type="entry name" value="ATP-DEPENDENT PERMEASE MDL1, MITOCHONDRIAL"/>
    <property type="match status" value="1"/>
</dbReference>
<sequence>MTTTFDSNDAANRGEIAPQADEEQDYVSRVGWKALFSFTTRKHVPVLVGGIFMASLAALTMPVFAILYGLVSGQYTSYGKGDIDSNQFIGNIAQLCIILAGIGTLNWIANSLYFTFLLVFGELQARSARDRVFDSLLKKDMAWFDMRESGVAAFLPAVQMHIRDLQLAVSSPFGEAVHSLVQGLASLGVAFYYSWNLSLVILCTIPVLYLVQSLVASRLSLRAQDHADKLQSGLKYVTTALTNIETVKCFNGERYELHVFSNIVSLAANLYRWVANLRSIQIGIMQFFTLSIFVQGFWYGSHLVDIGYSTAGEVFTTFWAVLMAMSGMTQIMPQLIVLSKGKMAGAKLSWLTKQMSAIDQQVESQGQTRPARCPGDIEFRKVTFSYPTRRNEMAICDVSLFIPAGETTFFVGKSGSGKTTLSQLLIRFYRPSSGQILLDKVPLEELDVQWLRRNVMLVEQHSVLFNNTVRHNLALGNMSGTVDMQEIHDVIKFSRLEPVMNGLPDGLDTNLGMHGDSLSGGQKQRMALARAKIRNSPVLILDESTSALDYVTRAEILDAIRNWRKGKTTIIITHDISQIRSDNFVYLLENGRIVQEGYRKELGSQAGAFQAFLDTHKEVDEINEDDQQGIDGKSCIENETDGTTLLHDKPRMTRVISTQRPLSTVLFGQRVLAPFLGRARASWAGTENGDLDTYSRQSVHATEGDRGRHSELTLTPEPLESNEAYPDMIELKELESPDKSRFTGETFFSKDYGSRPCSPACGARSRSNSQVRPMSLSKDFGSRPVSRLSTRPVSRIDPHSQPPVAREPVPIHLETSKKRPKNGKFLSKIDLQKEEGDTSAASLPMKDIFTSILPTIGWSSRLLFFGATLSATIHSACTPIFAWAFAMLLSTFYDASADDRQARNYALAILGVAAVDGLSSYFMFFLSDTVAQTWTLLLKKEAMRRILLQPREFFDEEENSISRITETLDHFAEEARNLPGRFACIFLVVFLMTIIGIIWSMVIAWQLALVALATGPVLFAITQCYNMISSRWERLANEADDKVGQVLHETFINIRTVRCLALEDHFRRKYNNATTEAVNVGIKRAIYSGSVYGLSYSGIIFVAILLFWYGGLLISWNRYSVTEVNECFLVLMLSVNHVSYMSNYITQINMSRDAGSRLLRLARLPTDSHELTGTTQIQSACDISLDKVSFRYPARKDVEVLNDVSFNISQGSCTAIVGSSGSGKSTIASLILKMYQTDGKSTPSSGSAGGLSISNHDVKDLHTITLRSRMALVSQAPVLFPGTIAENIAYGLSPSHPNGHIDSIRAAARAAGISEFIDSLSQGYNTLIGEGGTRLSSGQAQRLSIARALVRNPDVLILDEVTSALDVASVNTIRNTILRLVSDDDETPSPIAAPLSPHAGSGEIWDGVDEDWDIKVAKHQERMAARSSEKGKEPRKRMTVIIITHAREMMAIAGHVVMMEKGRVIEQGTFKELKKKGTAFERLLRGVRE</sequence>
<dbReference type="CDD" id="cd18577">
    <property type="entry name" value="ABC_6TM_Pgp_ABCB1_D1_like"/>
    <property type="match status" value="1"/>
</dbReference>
<evidence type="ECO:0000256" key="8">
    <source>
        <dbReference type="SAM" id="Phobius"/>
    </source>
</evidence>
<dbReference type="SUPFAM" id="SSF52540">
    <property type="entry name" value="P-loop containing nucleoside triphosphate hydrolases"/>
    <property type="match status" value="3"/>
</dbReference>
<keyword evidence="2 8" id="KW-0812">Transmembrane</keyword>
<evidence type="ECO:0000256" key="2">
    <source>
        <dbReference type="ARBA" id="ARBA00022692"/>
    </source>
</evidence>
<evidence type="ECO:0000256" key="5">
    <source>
        <dbReference type="ARBA" id="ARBA00022989"/>
    </source>
</evidence>
<dbReference type="InterPro" id="IPR003439">
    <property type="entry name" value="ABC_transporter-like_ATP-bd"/>
</dbReference>
<dbReference type="Pfam" id="PF00664">
    <property type="entry name" value="ABC_membrane"/>
    <property type="match status" value="2"/>
</dbReference>
<dbReference type="InterPro" id="IPR003593">
    <property type="entry name" value="AAA+_ATPase"/>
</dbReference>
<feature type="domain" description="ABC transporter" evidence="9">
    <location>
        <begin position="1183"/>
        <end position="1486"/>
    </location>
</feature>
<name>A0ABR3UKM4_9PLEO</name>
<evidence type="ECO:0000256" key="1">
    <source>
        <dbReference type="ARBA" id="ARBA00004141"/>
    </source>
</evidence>
<feature type="transmembrane region" description="Helical" evidence="8">
    <location>
        <begin position="318"/>
        <end position="338"/>
    </location>
</feature>
<reference evidence="11 12" key="1">
    <citation type="submission" date="2024-09" db="EMBL/GenBank/DDBJ databases">
        <title>T2T genomes of carrot and Alternaria dauci and their utility for understanding host-pathogen interaction during carrot leaf blight disease.</title>
        <authorList>
            <person name="Liu W."/>
            <person name="Xu S."/>
            <person name="Ou C."/>
            <person name="Liu X."/>
            <person name="Zhuang F."/>
            <person name="Deng X.W."/>
        </authorList>
    </citation>
    <scope>NUCLEOTIDE SEQUENCE [LARGE SCALE GENOMIC DNA]</scope>
    <source>
        <strain evidence="11 12">A2016</strain>
    </source>
</reference>
<feature type="region of interest" description="Disordered" evidence="7">
    <location>
        <begin position="686"/>
        <end position="713"/>
    </location>
</feature>
<evidence type="ECO:0000256" key="4">
    <source>
        <dbReference type="ARBA" id="ARBA00022840"/>
    </source>
</evidence>
<evidence type="ECO:0000259" key="10">
    <source>
        <dbReference type="PROSITE" id="PS50929"/>
    </source>
</evidence>
<evidence type="ECO:0000313" key="12">
    <source>
        <dbReference type="Proteomes" id="UP001578633"/>
    </source>
</evidence>
<evidence type="ECO:0000313" key="11">
    <source>
        <dbReference type="EMBL" id="KAL1796802.1"/>
    </source>
</evidence>
<keyword evidence="3" id="KW-0547">Nucleotide-binding</keyword>
<feature type="domain" description="ABC transporter" evidence="9">
    <location>
        <begin position="377"/>
        <end position="615"/>
    </location>
</feature>
<dbReference type="InterPro" id="IPR027417">
    <property type="entry name" value="P-loop_NTPase"/>
</dbReference>
<evidence type="ECO:0000256" key="3">
    <source>
        <dbReference type="ARBA" id="ARBA00022741"/>
    </source>
</evidence>
<dbReference type="InterPro" id="IPR017871">
    <property type="entry name" value="ABC_transporter-like_CS"/>
</dbReference>
<keyword evidence="6 8" id="KW-0472">Membrane</keyword>
<evidence type="ECO:0000256" key="6">
    <source>
        <dbReference type="ARBA" id="ARBA00023136"/>
    </source>
</evidence>
<organism evidence="11 12">
    <name type="scientific">Alternaria dauci</name>
    <dbReference type="NCBI Taxonomy" id="48095"/>
    <lineage>
        <taxon>Eukaryota</taxon>
        <taxon>Fungi</taxon>
        <taxon>Dikarya</taxon>
        <taxon>Ascomycota</taxon>
        <taxon>Pezizomycotina</taxon>
        <taxon>Dothideomycetes</taxon>
        <taxon>Pleosporomycetidae</taxon>
        <taxon>Pleosporales</taxon>
        <taxon>Pleosporineae</taxon>
        <taxon>Pleosporaceae</taxon>
        <taxon>Alternaria</taxon>
        <taxon>Alternaria sect. Porri</taxon>
    </lineage>
</organism>
<keyword evidence="4" id="KW-0067">ATP-binding</keyword>
<keyword evidence="12" id="KW-1185">Reference proteome</keyword>
<dbReference type="RefSeq" id="XP_069307386.1">
    <property type="nucleotide sequence ID" value="XM_069451536.1"/>
</dbReference>
<evidence type="ECO:0000256" key="7">
    <source>
        <dbReference type="SAM" id="MobiDB-lite"/>
    </source>
</evidence>
<feature type="domain" description="ABC transmembrane type-1" evidence="10">
    <location>
        <begin position="48"/>
        <end position="340"/>
    </location>
</feature>
<dbReference type="PROSITE" id="PS50893">
    <property type="entry name" value="ABC_TRANSPORTER_2"/>
    <property type="match status" value="2"/>
</dbReference>
<feature type="domain" description="ABC transmembrane type-1" evidence="10">
    <location>
        <begin position="865"/>
        <end position="1150"/>
    </location>
</feature>
<feature type="transmembrane region" description="Helical" evidence="8">
    <location>
        <begin position="280"/>
        <end position="298"/>
    </location>
</feature>
<dbReference type="InterPro" id="IPR036640">
    <property type="entry name" value="ABC1_TM_sf"/>
</dbReference>
<feature type="compositionally biased region" description="Basic and acidic residues" evidence="7">
    <location>
        <begin position="702"/>
        <end position="711"/>
    </location>
</feature>
<accession>A0ABR3UKM4</accession>
<dbReference type="SMART" id="SM00382">
    <property type="entry name" value="AAA"/>
    <property type="match status" value="2"/>
</dbReference>
<dbReference type="InterPro" id="IPR011527">
    <property type="entry name" value="ABC1_TM_dom"/>
</dbReference>
<keyword evidence="5 8" id="KW-1133">Transmembrane helix</keyword>
<comment type="caution">
    <text evidence="11">The sequence shown here is derived from an EMBL/GenBank/DDBJ whole genome shotgun (WGS) entry which is preliminary data.</text>
</comment>